<feature type="domain" description="Putative zinc-finger" evidence="14">
    <location>
        <begin position="26"/>
        <end position="51"/>
    </location>
</feature>
<evidence type="ECO:0000256" key="1">
    <source>
        <dbReference type="ARBA" id="ARBA00004167"/>
    </source>
</evidence>
<keyword evidence="16" id="KW-1185">Reference proteome</keyword>
<evidence type="ECO:0000256" key="3">
    <source>
        <dbReference type="ARBA" id="ARBA00022475"/>
    </source>
</evidence>
<dbReference type="InterPro" id="IPR018764">
    <property type="entry name" value="RskA_C"/>
</dbReference>
<feature type="transmembrane region" description="Helical" evidence="12">
    <location>
        <begin position="101"/>
        <end position="122"/>
    </location>
</feature>
<keyword evidence="3" id="KW-1003">Cell membrane</keyword>
<dbReference type="PANTHER" id="PTHR37461:SF1">
    <property type="entry name" value="ANTI-SIGMA-K FACTOR RSKA"/>
    <property type="match status" value="1"/>
</dbReference>
<feature type="region of interest" description="Disordered" evidence="11">
    <location>
        <begin position="1"/>
        <end position="21"/>
    </location>
</feature>
<keyword evidence="7 12" id="KW-0472">Membrane</keyword>
<evidence type="ECO:0000313" key="16">
    <source>
        <dbReference type="Proteomes" id="UP000664109"/>
    </source>
</evidence>
<organism evidence="15 16">
    <name type="scientific">Streptomyces zhihengii</name>
    <dbReference type="NCBI Taxonomy" id="1818004"/>
    <lineage>
        <taxon>Bacteria</taxon>
        <taxon>Bacillati</taxon>
        <taxon>Actinomycetota</taxon>
        <taxon>Actinomycetes</taxon>
        <taxon>Kitasatosporales</taxon>
        <taxon>Streptomycetaceae</taxon>
        <taxon>Streptomyces</taxon>
    </lineage>
</organism>
<dbReference type="InterPro" id="IPR041916">
    <property type="entry name" value="Anti_sigma_zinc_sf"/>
</dbReference>
<dbReference type="InterPro" id="IPR051474">
    <property type="entry name" value="Anti-sigma-K/W_factor"/>
</dbReference>
<evidence type="ECO:0000256" key="11">
    <source>
        <dbReference type="SAM" id="MobiDB-lite"/>
    </source>
</evidence>
<evidence type="ECO:0000256" key="7">
    <source>
        <dbReference type="ARBA" id="ARBA00023136"/>
    </source>
</evidence>
<evidence type="ECO:0000256" key="9">
    <source>
        <dbReference type="ARBA" id="ARBA00029829"/>
    </source>
</evidence>
<keyword evidence="6" id="KW-0805">Transcription regulation</keyword>
<proteinExistence type="predicted"/>
<dbReference type="RefSeq" id="WP_205371992.1">
    <property type="nucleotide sequence ID" value="NZ_JAFEJA010000001.1"/>
</dbReference>
<keyword evidence="5 12" id="KW-1133">Transmembrane helix</keyword>
<protein>
    <recommendedName>
        <fullName evidence="10">Regulator of SigK</fullName>
    </recommendedName>
    <alternativeName>
        <fullName evidence="9">Sigma-K anti-sigma factor RskA</fullName>
    </alternativeName>
</protein>
<evidence type="ECO:0000256" key="6">
    <source>
        <dbReference type="ARBA" id="ARBA00023015"/>
    </source>
</evidence>
<dbReference type="EMBL" id="JAFEJA010000001">
    <property type="protein sequence ID" value="MBM9617636.1"/>
    <property type="molecule type" value="Genomic_DNA"/>
</dbReference>
<comment type="caution">
    <text evidence="15">The sequence shown here is derived from an EMBL/GenBank/DDBJ whole genome shotgun (WGS) entry which is preliminary data.</text>
</comment>
<accession>A0ABS2UJ88</accession>
<reference evidence="15 16" key="1">
    <citation type="journal article" date="2016" name="Arch. Microbiol.">
        <title>Streptomyces zhihengii sp. nov., isolated from rhizospheric soil of Psammosilene tunicoides.</title>
        <authorList>
            <person name="Huang M.J."/>
            <person name="Fei J.J."/>
            <person name="Salam N."/>
            <person name="Kim C.J."/>
            <person name="Hozzein W.N."/>
            <person name="Xiao M."/>
            <person name="Huang H.Q."/>
            <person name="Li W.J."/>
        </authorList>
    </citation>
    <scope>NUCLEOTIDE SEQUENCE [LARGE SCALE GENOMIC DNA]</scope>
    <source>
        <strain evidence="15 16">YIM T102</strain>
    </source>
</reference>
<evidence type="ECO:0000256" key="10">
    <source>
        <dbReference type="ARBA" id="ARBA00030803"/>
    </source>
</evidence>
<evidence type="ECO:0000256" key="2">
    <source>
        <dbReference type="ARBA" id="ARBA00004236"/>
    </source>
</evidence>
<dbReference type="Proteomes" id="UP000664109">
    <property type="component" value="Unassembled WGS sequence"/>
</dbReference>
<sequence length="260" mass="26710">MTPADEPRPEAPDPRDPGDPHLAAAAYVLHALPPAEEAAFENHLAGCEQCRRDVAEFRSTTVRMADAEATPAPPRLRGRVLDAVARTPQDRTRTAPRRRRALRLALAASLAAAAALGGIAVWQHGRAGDAREQAVTAREQAHAAGAALADVLTAPDATIHTATLPDGASAAVVVSREQGSSAFTARDLPALSGGKVYELWYAAPAGDLRPAGLLPGTGDRAARVLDAPLGDAVAVGITVEPAGGSAQPTTEPLGIIPIDA</sequence>
<evidence type="ECO:0000259" key="13">
    <source>
        <dbReference type="Pfam" id="PF10099"/>
    </source>
</evidence>
<feature type="compositionally biased region" description="Basic and acidic residues" evidence="11">
    <location>
        <begin position="1"/>
        <end position="19"/>
    </location>
</feature>
<name>A0ABS2UJ88_9ACTN</name>
<keyword evidence="4 12" id="KW-0812">Transmembrane</keyword>
<dbReference type="Gene3D" id="1.10.10.1320">
    <property type="entry name" value="Anti-sigma factor, zinc-finger domain"/>
    <property type="match status" value="1"/>
</dbReference>
<feature type="domain" description="Anti-sigma K factor RskA C-terminal" evidence="13">
    <location>
        <begin position="110"/>
        <end position="252"/>
    </location>
</feature>
<evidence type="ECO:0000256" key="12">
    <source>
        <dbReference type="SAM" id="Phobius"/>
    </source>
</evidence>
<evidence type="ECO:0000256" key="4">
    <source>
        <dbReference type="ARBA" id="ARBA00022692"/>
    </source>
</evidence>
<gene>
    <name evidence="15" type="ORF">JE024_02570</name>
</gene>
<dbReference type="Pfam" id="PF10099">
    <property type="entry name" value="RskA_C"/>
    <property type="match status" value="1"/>
</dbReference>
<evidence type="ECO:0000313" key="15">
    <source>
        <dbReference type="EMBL" id="MBM9617636.1"/>
    </source>
</evidence>
<evidence type="ECO:0000256" key="8">
    <source>
        <dbReference type="ARBA" id="ARBA00023163"/>
    </source>
</evidence>
<evidence type="ECO:0000259" key="14">
    <source>
        <dbReference type="Pfam" id="PF13490"/>
    </source>
</evidence>
<dbReference type="PANTHER" id="PTHR37461">
    <property type="entry name" value="ANTI-SIGMA-K FACTOR RSKA"/>
    <property type="match status" value="1"/>
</dbReference>
<comment type="subcellular location">
    <subcellularLocation>
        <location evidence="2">Cell membrane</location>
    </subcellularLocation>
    <subcellularLocation>
        <location evidence="1">Membrane</location>
        <topology evidence="1">Single-pass membrane protein</topology>
    </subcellularLocation>
</comment>
<keyword evidence="8" id="KW-0804">Transcription</keyword>
<dbReference type="InterPro" id="IPR027383">
    <property type="entry name" value="Znf_put"/>
</dbReference>
<evidence type="ECO:0000256" key="5">
    <source>
        <dbReference type="ARBA" id="ARBA00022989"/>
    </source>
</evidence>
<dbReference type="Pfam" id="PF13490">
    <property type="entry name" value="zf-HC2"/>
    <property type="match status" value="1"/>
</dbReference>